<gene>
    <name evidence="2" type="ORF">MTR65_10620</name>
</gene>
<feature type="chain" id="PRO_5045641138" evidence="1">
    <location>
        <begin position="24"/>
        <end position="143"/>
    </location>
</feature>
<keyword evidence="3" id="KW-1185">Reference proteome</keyword>
<comment type="caution">
    <text evidence="2">The sequence shown here is derived from an EMBL/GenBank/DDBJ whole genome shotgun (WGS) entry which is preliminary data.</text>
</comment>
<feature type="signal peptide" evidence="1">
    <location>
        <begin position="1"/>
        <end position="23"/>
    </location>
</feature>
<sequence>MRKRISRAGIMAGRALLVLAVCACSPDAPEPAPTPTTYGIDKADLSAPEPGDICRTRNAAFLRDVLLKISAALPPGSRGLDFREFRVDEADDKGTWMATVWFQVALPGEPAQAMRAVASFDPEDCRVGEWSVSEAGTGEASKR</sequence>
<dbReference type="RefSeq" id="WP_243799940.1">
    <property type="nucleotide sequence ID" value="NZ_JALHAT010000016.1"/>
</dbReference>
<reference evidence="2" key="1">
    <citation type="submission" date="2022-03" db="EMBL/GenBank/DDBJ databases">
        <title>Identification of a novel bacterium isolated from mangrove sediments.</title>
        <authorList>
            <person name="Pan X."/>
        </authorList>
    </citation>
    <scope>NUCLEOTIDE SEQUENCE</scope>
    <source>
        <strain evidence="2">B2637</strain>
    </source>
</reference>
<evidence type="ECO:0000313" key="2">
    <source>
        <dbReference type="EMBL" id="MCJ1961136.1"/>
    </source>
</evidence>
<accession>A0ABT0AD83</accession>
<dbReference type="EMBL" id="JALHAT010000016">
    <property type="protein sequence ID" value="MCJ1961136.1"/>
    <property type="molecule type" value="Genomic_DNA"/>
</dbReference>
<protein>
    <submittedName>
        <fullName evidence="2">Uncharacterized protein</fullName>
    </submittedName>
</protein>
<evidence type="ECO:0000256" key="1">
    <source>
        <dbReference type="SAM" id="SignalP"/>
    </source>
</evidence>
<evidence type="ECO:0000313" key="3">
    <source>
        <dbReference type="Proteomes" id="UP001162802"/>
    </source>
</evidence>
<dbReference type="Proteomes" id="UP001162802">
    <property type="component" value="Unassembled WGS sequence"/>
</dbReference>
<organism evidence="2 3">
    <name type="scientific">Novosphingobium mangrovi</name>
    <name type="common">ex Hu et al. 2023</name>
    <dbReference type="NCBI Taxonomy" id="2930094"/>
    <lineage>
        <taxon>Bacteria</taxon>
        <taxon>Pseudomonadati</taxon>
        <taxon>Pseudomonadota</taxon>
        <taxon>Alphaproteobacteria</taxon>
        <taxon>Sphingomonadales</taxon>
        <taxon>Sphingomonadaceae</taxon>
        <taxon>Novosphingobium</taxon>
    </lineage>
</organism>
<keyword evidence="1" id="KW-0732">Signal</keyword>
<name>A0ABT0AD83_9SPHN</name>
<proteinExistence type="predicted"/>